<dbReference type="PANTHER" id="PTHR23416:SF78">
    <property type="entry name" value="LIPOPOLYSACCHARIDE BIOSYNTHESIS O-ACETYL TRANSFERASE WBBJ-RELATED"/>
    <property type="match status" value="1"/>
</dbReference>
<proteinExistence type="predicted"/>
<dbReference type="AlphaFoldDB" id="X1DJX2"/>
<dbReference type="PANTHER" id="PTHR23416">
    <property type="entry name" value="SIALIC ACID SYNTHASE-RELATED"/>
    <property type="match status" value="1"/>
</dbReference>
<protein>
    <recommendedName>
        <fullName evidence="3">Acetyltransferase</fullName>
    </recommendedName>
</protein>
<dbReference type="Pfam" id="PF00132">
    <property type="entry name" value="Hexapep"/>
    <property type="match status" value="1"/>
</dbReference>
<organism evidence="2">
    <name type="scientific">marine sediment metagenome</name>
    <dbReference type="NCBI Taxonomy" id="412755"/>
    <lineage>
        <taxon>unclassified sequences</taxon>
        <taxon>metagenomes</taxon>
        <taxon>ecological metagenomes</taxon>
    </lineage>
</organism>
<reference evidence="2" key="1">
    <citation type="journal article" date="2014" name="Front. Microbiol.">
        <title>High frequency of phylogenetically diverse reductive dehalogenase-homologous genes in deep subseafloor sedimentary metagenomes.</title>
        <authorList>
            <person name="Kawai M."/>
            <person name="Futagami T."/>
            <person name="Toyoda A."/>
            <person name="Takaki Y."/>
            <person name="Nishi S."/>
            <person name="Hori S."/>
            <person name="Arai W."/>
            <person name="Tsubouchi T."/>
            <person name="Morono Y."/>
            <person name="Uchiyama I."/>
            <person name="Ito T."/>
            <person name="Fujiyama A."/>
            <person name="Inagaki F."/>
            <person name="Takami H."/>
        </authorList>
    </citation>
    <scope>NUCLEOTIDE SEQUENCE</scope>
    <source>
        <strain evidence="2">Expedition CK06-06</strain>
    </source>
</reference>
<evidence type="ECO:0000256" key="1">
    <source>
        <dbReference type="ARBA" id="ARBA00022679"/>
    </source>
</evidence>
<dbReference type="InterPro" id="IPR018357">
    <property type="entry name" value="Hexapep_transf_CS"/>
</dbReference>
<name>X1DJX2_9ZZZZ</name>
<feature type="non-terminal residue" evidence="2">
    <location>
        <position position="222"/>
    </location>
</feature>
<dbReference type="InterPro" id="IPR001451">
    <property type="entry name" value="Hexapep"/>
</dbReference>
<accession>X1DJX2</accession>
<gene>
    <name evidence="2" type="ORF">S01H4_47141</name>
</gene>
<dbReference type="Gene3D" id="2.160.10.10">
    <property type="entry name" value="Hexapeptide repeat proteins"/>
    <property type="match status" value="2"/>
</dbReference>
<evidence type="ECO:0008006" key="3">
    <source>
        <dbReference type="Google" id="ProtNLM"/>
    </source>
</evidence>
<dbReference type="SUPFAM" id="SSF51161">
    <property type="entry name" value="Trimeric LpxA-like enzymes"/>
    <property type="match status" value="1"/>
</dbReference>
<comment type="caution">
    <text evidence="2">The sequence shown here is derived from an EMBL/GenBank/DDBJ whole genome shotgun (WGS) entry which is preliminary data.</text>
</comment>
<dbReference type="InterPro" id="IPR051159">
    <property type="entry name" value="Hexapeptide_acetyltransf"/>
</dbReference>
<keyword evidence="1" id="KW-0808">Transferase</keyword>
<evidence type="ECO:0000313" key="2">
    <source>
        <dbReference type="EMBL" id="GAG96731.1"/>
    </source>
</evidence>
<dbReference type="GO" id="GO:0016740">
    <property type="term" value="F:transferase activity"/>
    <property type="evidence" value="ECO:0007669"/>
    <property type="project" value="UniProtKB-KW"/>
</dbReference>
<sequence>MASIKTAIRNSYGMLRHAFWRRRLGSLGSCPDIQPGAHFEYPGNIMVGEKCRIARQVIMRANTDEQPGIDVANDVCVQENVLINANRGFVSIGHGSWIGPCSVISGNGGVDIGENVMIASHCAINTVSHNNCRTDIPMRDQGLNCAPVLIGDDVWIGIGAIILQGIQIGRGSIIGAGAVVTRDIPPFSIAMGTPARVTGSRLHPDCVNEADFGFESLDIRAG</sequence>
<dbReference type="InterPro" id="IPR011004">
    <property type="entry name" value="Trimer_LpxA-like_sf"/>
</dbReference>
<dbReference type="EMBL" id="BART01026423">
    <property type="protein sequence ID" value="GAG96731.1"/>
    <property type="molecule type" value="Genomic_DNA"/>
</dbReference>
<dbReference type="PROSITE" id="PS00101">
    <property type="entry name" value="HEXAPEP_TRANSFERASES"/>
    <property type="match status" value="1"/>
</dbReference>